<feature type="non-terminal residue" evidence="1">
    <location>
        <position position="270"/>
    </location>
</feature>
<organism evidence="1 2">
    <name type="scientific">Hypoxylon rubiginosum</name>
    <dbReference type="NCBI Taxonomy" id="110542"/>
    <lineage>
        <taxon>Eukaryota</taxon>
        <taxon>Fungi</taxon>
        <taxon>Dikarya</taxon>
        <taxon>Ascomycota</taxon>
        <taxon>Pezizomycotina</taxon>
        <taxon>Sordariomycetes</taxon>
        <taxon>Xylariomycetidae</taxon>
        <taxon>Xylariales</taxon>
        <taxon>Hypoxylaceae</taxon>
        <taxon>Hypoxylon</taxon>
    </lineage>
</organism>
<comment type="caution">
    <text evidence="1">The sequence shown here is derived from an EMBL/GenBank/DDBJ whole genome shotgun (WGS) entry which is preliminary data.</text>
</comment>
<protein>
    <submittedName>
        <fullName evidence="1">Uncharacterized protein</fullName>
    </submittedName>
</protein>
<sequence>MHALLSALVVITSIAHTTPPYHQVAFVLAIILFTLVFCHYTSLTRPPRPPHPPHLHMHYLVPRLFNQRPIATMPVLTKRRRAEMEATAEGRAELEAEANLQLPTSKRRRTISPKQGTKTKEQATQQTPTNHQRASSIIGSGSASSAKAQPDEQVEVDTQLQAEQEAYSRHVSSVQPAEHEPDDNKRDPVAEASSVSDLRPTKSQHGQETPTSSGQMETSTVTPSKETPSNQAPTKHKHKAIVEESSEDDHHEPNSAGARFIMTKLLLEHT</sequence>
<keyword evidence="2" id="KW-1185">Reference proteome</keyword>
<reference evidence="1 2" key="1">
    <citation type="journal article" date="2022" name="New Phytol.">
        <title>Ecological generalism drives hyperdiversity of secondary metabolite gene clusters in xylarialean endophytes.</title>
        <authorList>
            <person name="Franco M.E.E."/>
            <person name="Wisecaver J.H."/>
            <person name="Arnold A.E."/>
            <person name="Ju Y.M."/>
            <person name="Slot J.C."/>
            <person name="Ahrendt S."/>
            <person name="Moore L.P."/>
            <person name="Eastman K.E."/>
            <person name="Scott K."/>
            <person name="Konkel Z."/>
            <person name="Mondo S.J."/>
            <person name="Kuo A."/>
            <person name="Hayes R.D."/>
            <person name="Haridas S."/>
            <person name="Andreopoulos B."/>
            <person name="Riley R."/>
            <person name="LaButti K."/>
            <person name="Pangilinan J."/>
            <person name="Lipzen A."/>
            <person name="Amirebrahimi M."/>
            <person name="Yan J."/>
            <person name="Adam C."/>
            <person name="Keymanesh K."/>
            <person name="Ng V."/>
            <person name="Louie K."/>
            <person name="Northen T."/>
            <person name="Drula E."/>
            <person name="Henrissat B."/>
            <person name="Hsieh H.M."/>
            <person name="Youens-Clark K."/>
            <person name="Lutzoni F."/>
            <person name="Miadlikowska J."/>
            <person name="Eastwood D.C."/>
            <person name="Hamelin R.C."/>
            <person name="Grigoriev I.V."/>
            <person name="U'Ren J.M."/>
        </authorList>
    </citation>
    <scope>NUCLEOTIDE SEQUENCE [LARGE SCALE GENOMIC DNA]</scope>
    <source>
        <strain evidence="1 2">CBS 119005</strain>
    </source>
</reference>
<name>A0ACB9YIA6_9PEZI</name>
<evidence type="ECO:0000313" key="1">
    <source>
        <dbReference type="EMBL" id="KAI4858673.1"/>
    </source>
</evidence>
<evidence type="ECO:0000313" key="2">
    <source>
        <dbReference type="Proteomes" id="UP001497700"/>
    </source>
</evidence>
<gene>
    <name evidence="1" type="ORF">F4820DRAFT_441976</name>
</gene>
<proteinExistence type="predicted"/>
<accession>A0ACB9YIA6</accession>
<dbReference type="Proteomes" id="UP001497700">
    <property type="component" value="Unassembled WGS sequence"/>
</dbReference>
<dbReference type="EMBL" id="MU393702">
    <property type="protein sequence ID" value="KAI4858673.1"/>
    <property type="molecule type" value="Genomic_DNA"/>
</dbReference>